<accession>A0A845ABT9</accession>
<dbReference type="EMBL" id="WTYQ01000007">
    <property type="protein sequence ID" value="MXP27154.1"/>
    <property type="molecule type" value="Genomic_DNA"/>
</dbReference>
<name>A0A845ABT9_9SPHN</name>
<gene>
    <name evidence="1" type="ORF">GRI39_14060</name>
</gene>
<protein>
    <submittedName>
        <fullName evidence="1">Uncharacterized protein</fullName>
    </submittedName>
</protein>
<dbReference type="AlphaFoldDB" id="A0A845ABT9"/>
<proteinExistence type="predicted"/>
<reference evidence="1 2" key="1">
    <citation type="submission" date="2019-12" db="EMBL/GenBank/DDBJ databases">
        <title>Genomic-based taxomic classification of the family Erythrobacteraceae.</title>
        <authorList>
            <person name="Xu L."/>
        </authorList>
    </citation>
    <scope>NUCLEOTIDE SEQUENCE [LARGE SCALE GENOMIC DNA]</scope>
    <source>
        <strain evidence="1 2">DSM 18604</strain>
    </source>
</reference>
<comment type="caution">
    <text evidence="1">The sequence shown here is derived from an EMBL/GenBank/DDBJ whole genome shotgun (WGS) entry which is preliminary data.</text>
</comment>
<evidence type="ECO:0000313" key="1">
    <source>
        <dbReference type="EMBL" id="MXP27154.1"/>
    </source>
</evidence>
<dbReference type="Proteomes" id="UP000460561">
    <property type="component" value="Unassembled WGS sequence"/>
</dbReference>
<dbReference type="OrthoDB" id="7058344at2"/>
<evidence type="ECO:0000313" key="2">
    <source>
        <dbReference type="Proteomes" id="UP000460561"/>
    </source>
</evidence>
<organism evidence="1 2">
    <name type="scientific">Altericroceibacterium indicum</name>
    <dbReference type="NCBI Taxonomy" id="374177"/>
    <lineage>
        <taxon>Bacteria</taxon>
        <taxon>Pseudomonadati</taxon>
        <taxon>Pseudomonadota</taxon>
        <taxon>Alphaproteobacteria</taxon>
        <taxon>Sphingomonadales</taxon>
        <taxon>Erythrobacteraceae</taxon>
        <taxon>Altericroceibacterium</taxon>
    </lineage>
</organism>
<keyword evidence="2" id="KW-1185">Reference proteome</keyword>
<sequence length="745" mass="80633">MIEALFLEDASAVAVFGATAPDAIALRILTAAWPSMRRRFTVSTFCNSPRSIAKKSFNLVFAPVDARPNFSDWKGRRIDGSKVSVPRHHWASRIVDAVFRAPHPSLSGLDVFGELAEDEEGSPQALRLSLLWEELSAKVDDEPHAALGLLDIANTRSSRKVDLVTGLEPALARAAQAAITNFPPAEAWRFLQLLITKLGNTRWRLSLARSIRSLTSSLATEHPVDAVAAVPVLLREDGGDFLLSGIARGLSAVEPFQPVLRMLANLSSKDLMKIMLATPELIPKSLRSDAGIEGPLAKSLTQATTEERSQAHLRMLPHLAADRHSQLLRDCLSQSSADEVASEAAQLRRLNGLRSSALNDVLVEAAYKTGATRTVRDIVVEADPSGPVDSMMMDLLRPTPSDVDWILDVLDDADPRRSTLLQGVLAGASAGQLRTIIDSPESLSRIRAAISGCSGSSELLARIVECVPLPAEELLPLVAEILPTLAGRRGSVLAARCIEEALVRKPDPSGDKLLANLLDRVGAELDGARAIRVGLTAATTAIMNRNLIALDAAAPVTRKRLLADPELLANAIMARPILDISYQAAEAASRLLWDSASVNKRGFVRAAARLLPYVMEQKGPSASALLVAVFPPVYRELQQERLPDFLSIVFMFLDWDRCKIARKALVEAALHSKWRPRDVAFAAARAGDAERILGTIAKRHDGKSFLASVRDDITSIPEPSKKQVWRAIKAVSRGTGSKGKLPLDT</sequence>
<dbReference type="RefSeq" id="WP_160740371.1">
    <property type="nucleotide sequence ID" value="NZ_WTYQ01000007.1"/>
</dbReference>